<dbReference type="EMBL" id="APNK01000016">
    <property type="protein sequence ID" value="KEZ77178.1"/>
    <property type="molecule type" value="Genomic_DNA"/>
</dbReference>
<feature type="transmembrane region" description="Helical" evidence="4">
    <location>
        <begin position="212"/>
        <end position="232"/>
    </location>
</feature>
<dbReference type="eggNOG" id="COG2807">
    <property type="taxonomic scope" value="Bacteria"/>
</dbReference>
<organism evidence="6 7">
    <name type="scientific">Salinisphaera hydrothermalis (strain C41B8)</name>
    <dbReference type="NCBI Taxonomy" id="1304275"/>
    <lineage>
        <taxon>Bacteria</taxon>
        <taxon>Pseudomonadati</taxon>
        <taxon>Pseudomonadota</taxon>
        <taxon>Gammaproteobacteria</taxon>
        <taxon>Salinisphaerales</taxon>
        <taxon>Salinisphaeraceae</taxon>
        <taxon>Salinisphaera</taxon>
    </lineage>
</organism>
<dbReference type="InterPro" id="IPR020846">
    <property type="entry name" value="MFS_dom"/>
</dbReference>
<evidence type="ECO:0000259" key="5">
    <source>
        <dbReference type="PROSITE" id="PS50850"/>
    </source>
</evidence>
<dbReference type="GO" id="GO:0022857">
    <property type="term" value="F:transmembrane transporter activity"/>
    <property type="evidence" value="ECO:0007669"/>
    <property type="project" value="InterPro"/>
</dbReference>
<keyword evidence="1 4" id="KW-0812">Transmembrane</keyword>
<evidence type="ECO:0000256" key="4">
    <source>
        <dbReference type="SAM" id="Phobius"/>
    </source>
</evidence>
<dbReference type="SUPFAM" id="SSF103473">
    <property type="entry name" value="MFS general substrate transporter"/>
    <property type="match status" value="1"/>
</dbReference>
<protein>
    <submittedName>
        <fullName evidence="6">MFS transporter</fullName>
    </submittedName>
</protein>
<evidence type="ECO:0000256" key="2">
    <source>
        <dbReference type="ARBA" id="ARBA00022989"/>
    </source>
</evidence>
<dbReference type="OrthoDB" id="148947at2"/>
<comment type="caution">
    <text evidence="6">The sequence shown here is derived from an EMBL/GenBank/DDBJ whole genome shotgun (WGS) entry which is preliminary data.</text>
</comment>
<dbReference type="InterPro" id="IPR052524">
    <property type="entry name" value="MFS_Cyanate_Porter"/>
</dbReference>
<evidence type="ECO:0000256" key="1">
    <source>
        <dbReference type="ARBA" id="ARBA00022692"/>
    </source>
</evidence>
<feature type="transmembrane region" description="Helical" evidence="4">
    <location>
        <begin position="300"/>
        <end position="321"/>
    </location>
</feature>
<sequence length="393" mass="40509">MPANQPGIPTRAAILVLLWLTGMAMRAPILVAAPLGPRIADALDLNQTGVGALTTLPVLALGLGAIPAAWLIARFGARNTLMMAVVLTGLASAARGAAPEATMLLTATAVTGLGIAIMQPALPALVARWCPGFVALGATVYLNGMMVGEFIGAGLTLPALLPAVGGGWRAALFALSLPIVVLAPFMLLPRLHGRRPTRDEVAHGPDWRDPRVWRFGGLLGLTASTFFGLNAYMDAVLASKQLSAHVGLVLGIFNAVQLFTSLFLMATIRRVLATPRLLFATVVIHVAGLAVVLVSGSLWLIAGVIAISFASAVQLIALTSLPSIVLAPERAGAVAAGMFAVGYVLAFVLPLCAGALIDASGAIDSALYFLIGLNLLCLPLGWTTTTGLEAQRA</sequence>
<gene>
    <name evidence="6" type="ORF">C41B8_11333</name>
</gene>
<dbReference type="STRING" id="1304275.C41B8_11333"/>
<dbReference type="PANTHER" id="PTHR23523">
    <property type="match status" value="1"/>
</dbReference>
<feature type="transmembrane region" description="Helical" evidence="4">
    <location>
        <begin position="333"/>
        <end position="357"/>
    </location>
</feature>
<feature type="transmembrane region" description="Helical" evidence="4">
    <location>
        <begin position="244"/>
        <end position="265"/>
    </location>
</feature>
<feature type="transmembrane region" description="Helical" evidence="4">
    <location>
        <begin position="80"/>
        <end position="98"/>
    </location>
</feature>
<reference evidence="6 7" key="1">
    <citation type="submission" date="2013-03" db="EMBL/GenBank/DDBJ databases">
        <title>Salinisphaera hydrothermalis C41B8 Genome Sequencing.</title>
        <authorList>
            <person name="Li C."/>
            <person name="Lai Q."/>
            <person name="Shao Z."/>
        </authorList>
    </citation>
    <scope>NUCLEOTIDE SEQUENCE [LARGE SCALE GENOMIC DNA]</scope>
    <source>
        <strain evidence="6 7">C41B8</strain>
    </source>
</reference>
<feature type="transmembrane region" description="Helical" evidence="4">
    <location>
        <begin position="133"/>
        <end position="161"/>
    </location>
</feature>
<keyword evidence="3 4" id="KW-0472">Membrane</keyword>
<feature type="transmembrane region" description="Helical" evidence="4">
    <location>
        <begin position="167"/>
        <end position="191"/>
    </location>
</feature>
<feature type="transmembrane region" description="Helical" evidence="4">
    <location>
        <begin position="363"/>
        <end position="382"/>
    </location>
</feature>
<evidence type="ECO:0000313" key="7">
    <source>
        <dbReference type="Proteomes" id="UP000028302"/>
    </source>
</evidence>
<accession>A0A084IKE4</accession>
<evidence type="ECO:0000313" key="6">
    <source>
        <dbReference type="EMBL" id="KEZ77178.1"/>
    </source>
</evidence>
<dbReference type="Pfam" id="PF07690">
    <property type="entry name" value="MFS_1"/>
    <property type="match status" value="1"/>
</dbReference>
<dbReference type="InterPro" id="IPR036259">
    <property type="entry name" value="MFS_trans_sf"/>
</dbReference>
<dbReference type="PANTHER" id="PTHR23523:SF2">
    <property type="entry name" value="2-NITROIMIDAZOLE TRANSPORTER"/>
    <property type="match status" value="1"/>
</dbReference>
<keyword evidence="7" id="KW-1185">Reference proteome</keyword>
<keyword evidence="2 4" id="KW-1133">Transmembrane helix</keyword>
<dbReference type="Proteomes" id="UP000028302">
    <property type="component" value="Unassembled WGS sequence"/>
</dbReference>
<feature type="domain" description="Major facilitator superfamily (MFS) profile" evidence="5">
    <location>
        <begin position="14"/>
        <end position="393"/>
    </location>
</feature>
<feature type="transmembrane region" description="Helical" evidence="4">
    <location>
        <begin position="48"/>
        <end position="73"/>
    </location>
</feature>
<dbReference type="PROSITE" id="PS50850">
    <property type="entry name" value="MFS"/>
    <property type="match status" value="1"/>
</dbReference>
<proteinExistence type="predicted"/>
<dbReference type="AlphaFoldDB" id="A0A084IKE4"/>
<dbReference type="RefSeq" id="WP_037338074.1">
    <property type="nucleotide sequence ID" value="NZ_APNK01000016.1"/>
</dbReference>
<feature type="transmembrane region" description="Helical" evidence="4">
    <location>
        <begin position="277"/>
        <end position="294"/>
    </location>
</feature>
<dbReference type="InterPro" id="IPR011701">
    <property type="entry name" value="MFS"/>
</dbReference>
<name>A0A084IKE4_SALHC</name>
<dbReference type="Gene3D" id="1.20.1250.20">
    <property type="entry name" value="MFS general substrate transporter like domains"/>
    <property type="match status" value="1"/>
</dbReference>
<evidence type="ECO:0000256" key="3">
    <source>
        <dbReference type="ARBA" id="ARBA00023136"/>
    </source>
</evidence>
<feature type="transmembrane region" description="Helical" evidence="4">
    <location>
        <begin position="104"/>
        <end position="126"/>
    </location>
</feature>